<reference evidence="2" key="1">
    <citation type="submission" date="2014-11" db="EMBL/GenBank/DDBJ databases">
        <authorList>
            <person name="Amaro Gonzalez C."/>
        </authorList>
    </citation>
    <scope>NUCLEOTIDE SEQUENCE</scope>
</reference>
<evidence type="ECO:0000313" key="2">
    <source>
        <dbReference type="EMBL" id="JAI00072.1"/>
    </source>
</evidence>
<accession>A0A0E9XC87</accession>
<feature type="transmembrane region" description="Helical" evidence="1">
    <location>
        <begin position="42"/>
        <end position="68"/>
    </location>
</feature>
<evidence type="ECO:0000256" key="1">
    <source>
        <dbReference type="SAM" id="Phobius"/>
    </source>
</evidence>
<dbReference type="EMBL" id="GBXM01008506">
    <property type="protein sequence ID" value="JAI00072.1"/>
    <property type="molecule type" value="Transcribed_RNA"/>
</dbReference>
<keyword evidence="1" id="KW-0812">Transmembrane</keyword>
<keyword evidence="1" id="KW-1133">Transmembrane helix</keyword>
<proteinExistence type="predicted"/>
<dbReference type="AlphaFoldDB" id="A0A0E9XC87"/>
<name>A0A0E9XC87_ANGAN</name>
<sequence length="70" mass="8073">MYLFVWGSCIFIVLYFCTSPFHFEPSVLEHMHSLPSTLDHVIVIFILCFAHTKHLLCVNLSPLSLCVFTI</sequence>
<organism evidence="2">
    <name type="scientific">Anguilla anguilla</name>
    <name type="common">European freshwater eel</name>
    <name type="synonym">Muraena anguilla</name>
    <dbReference type="NCBI Taxonomy" id="7936"/>
    <lineage>
        <taxon>Eukaryota</taxon>
        <taxon>Metazoa</taxon>
        <taxon>Chordata</taxon>
        <taxon>Craniata</taxon>
        <taxon>Vertebrata</taxon>
        <taxon>Euteleostomi</taxon>
        <taxon>Actinopterygii</taxon>
        <taxon>Neopterygii</taxon>
        <taxon>Teleostei</taxon>
        <taxon>Anguilliformes</taxon>
        <taxon>Anguillidae</taxon>
        <taxon>Anguilla</taxon>
    </lineage>
</organism>
<protein>
    <submittedName>
        <fullName evidence="2">Uncharacterized protein</fullName>
    </submittedName>
</protein>
<keyword evidence="1" id="KW-0472">Membrane</keyword>
<reference evidence="2" key="2">
    <citation type="journal article" date="2015" name="Fish Shellfish Immunol.">
        <title>Early steps in the European eel (Anguilla anguilla)-Vibrio vulnificus interaction in the gills: Role of the RtxA13 toxin.</title>
        <authorList>
            <person name="Callol A."/>
            <person name="Pajuelo D."/>
            <person name="Ebbesson L."/>
            <person name="Teles M."/>
            <person name="MacKenzie S."/>
            <person name="Amaro C."/>
        </authorList>
    </citation>
    <scope>NUCLEOTIDE SEQUENCE</scope>
</reference>